<evidence type="ECO:0000313" key="1">
    <source>
        <dbReference type="EMBL" id="UPQ78177.1"/>
    </source>
</evidence>
<gene>
    <name evidence="1" type="ORF">M0M57_11140</name>
</gene>
<dbReference type="Proteomes" id="UP000830583">
    <property type="component" value="Chromosome"/>
</dbReference>
<name>A0ABY4KBL4_9FLAO</name>
<evidence type="ECO:0008006" key="3">
    <source>
        <dbReference type="Google" id="ProtNLM"/>
    </source>
</evidence>
<proteinExistence type="predicted"/>
<organism evidence="1 2">
    <name type="scientific">Flavobacterium azooxidireducens</name>
    <dbReference type="NCBI Taxonomy" id="1871076"/>
    <lineage>
        <taxon>Bacteria</taxon>
        <taxon>Pseudomonadati</taxon>
        <taxon>Bacteroidota</taxon>
        <taxon>Flavobacteriia</taxon>
        <taxon>Flavobacteriales</taxon>
        <taxon>Flavobacteriaceae</taxon>
        <taxon>Flavobacterium</taxon>
    </lineage>
</organism>
<protein>
    <recommendedName>
        <fullName evidence="3">Lipoprotein</fullName>
    </recommendedName>
</protein>
<dbReference type="RefSeq" id="WP_248433104.1">
    <property type="nucleotide sequence ID" value="NZ_CP096205.1"/>
</dbReference>
<accession>A0ABY4KBL4</accession>
<keyword evidence="2" id="KW-1185">Reference proteome</keyword>
<evidence type="ECO:0000313" key="2">
    <source>
        <dbReference type="Proteomes" id="UP000830583"/>
    </source>
</evidence>
<sequence>MKIAFQFVIILFVIGLHSCQQKDNQKGTVEKTEVEQEDDFQFSTVSLNEGQLWEANAETTQGIKNMQQLIADYSTENGNTEELITNLQAEFVMIFKKCTMTGEAHEQLHNYLIPLKFKIENFSEGKIDKNSDDIEKYLKDYFNYFQ</sequence>
<dbReference type="EMBL" id="CP096205">
    <property type="protein sequence ID" value="UPQ78177.1"/>
    <property type="molecule type" value="Genomic_DNA"/>
</dbReference>
<reference evidence="1" key="1">
    <citation type="submission" date="2022-04" db="EMBL/GenBank/DDBJ databases">
        <title>Consumption of N2O by Flavobacterium azooxidireducens sp. nov. isolated from Decomposing Leaf Litter of Phragmites australis (Cav.).</title>
        <authorList>
            <person name="Behrendt U."/>
            <person name="Spanner T."/>
            <person name="Augustin J."/>
            <person name="Horn M.A."/>
            <person name="Kolb S."/>
            <person name="Ulrich A."/>
        </authorList>
    </citation>
    <scope>NUCLEOTIDE SEQUENCE</scope>
    <source>
        <strain evidence="1">IGB 4-14</strain>
    </source>
</reference>